<evidence type="ECO:0000259" key="5">
    <source>
        <dbReference type="Pfam" id="PF13392"/>
    </source>
</evidence>
<keyword evidence="1" id="KW-0805">Transcription regulation</keyword>
<reference evidence="6 7" key="1">
    <citation type="submission" date="2018-06" db="EMBL/GenBank/DDBJ databases">
        <authorList>
            <consortium name="Pathogen Informatics"/>
            <person name="Doyle S."/>
        </authorList>
    </citation>
    <scope>NUCLEOTIDE SEQUENCE [LARGE SCALE GENOMIC DNA]</scope>
    <source>
        <strain evidence="6 7">NCTC13148</strain>
    </source>
</reference>
<dbReference type="EMBL" id="UGET01000004">
    <property type="protein sequence ID" value="STL64497.1"/>
    <property type="molecule type" value="Genomic_DNA"/>
</dbReference>
<dbReference type="Gene3D" id="1.20.5.2050">
    <property type="match status" value="1"/>
</dbReference>
<protein>
    <submittedName>
        <fullName evidence="6">Putative endonuclease</fullName>
    </submittedName>
</protein>
<dbReference type="GO" id="GO:0004519">
    <property type="term" value="F:endonuclease activity"/>
    <property type="evidence" value="ECO:0007669"/>
    <property type="project" value="UniProtKB-KW"/>
</dbReference>
<evidence type="ECO:0000313" key="6">
    <source>
        <dbReference type="EMBL" id="STL64497.1"/>
    </source>
</evidence>
<dbReference type="InterPro" id="IPR044925">
    <property type="entry name" value="His-Me_finger_sf"/>
</dbReference>
<dbReference type="InterPro" id="IPR001471">
    <property type="entry name" value="AP2/ERF_dom"/>
</dbReference>
<keyword evidence="6" id="KW-0378">Hydrolase</keyword>
<accession>A0A377BFU1</accession>
<keyword evidence="6" id="KW-0255">Endonuclease</keyword>
<gene>
    <name evidence="6" type="ORF">NCTC13148_00468</name>
</gene>
<feature type="domain" description="AP2/ERF" evidence="4">
    <location>
        <begin position="112"/>
        <end position="161"/>
    </location>
</feature>
<proteinExistence type="predicted"/>
<dbReference type="AlphaFoldDB" id="A0A377BFU1"/>
<dbReference type="InterPro" id="IPR003615">
    <property type="entry name" value="HNH_nuc"/>
</dbReference>
<dbReference type="RefSeq" id="WP_001568762.1">
    <property type="nucleotide sequence ID" value="NZ_JANSGL010000021.1"/>
</dbReference>
<sequence length="167" mass="19249">MNMREKLSLARLKELLSYSPETGAFTWLKNRGRITAGDFAGNLDTRGYVRIIIDGKKYRAHRLAWLYTHGKWPEDQIDHVNGNCSDNRLENLREATCSQNNFNKPLQKNNTSGVKGVYWHKGKQRWTAMCRVNGKRFTVGTFIELEKAAEAIRDFRKANHGSFARNS</sequence>
<dbReference type="GO" id="GO:0003677">
    <property type="term" value="F:DNA binding"/>
    <property type="evidence" value="ECO:0007669"/>
    <property type="project" value="UniProtKB-KW"/>
</dbReference>
<dbReference type="Gene3D" id="3.90.75.20">
    <property type="match status" value="1"/>
</dbReference>
<name>A0A377BFU1_ECOLX</name>
<evidence type="ECO:0000256" key="3">
    <source>
        <dbReference type="ARBA" id="ARBA00023163"/>
    </source>
</evidence>
<feature type="domain" description="HNH nuclease" evidence="5">
    <location>
        <begin position="58"/>
        <end position="101"/>
    </location>
</feature>
<keyword evidence="6" id="KW-0540">Nuclease</keyword>
<dbReference type="Pfam" id="PF13392">
    <property type="entry name" value="HNH_3"/>
    <property type="match status" value="1"/>
</dbReference>
<dbReference type="GO" id="GO:0003700">
    <property type="term" value="F:DNA-binding transcription factor activity"/>
    <property type="evidence" value="ECO:0007669"/>
    <property type="project" value="InterPro"/>
</dbReference>
<organism evidence="6 7">
    <name type="scientific">Escherichia coli</name>
    <dbReference type="NCBI Taxonomy" id="562"/>
    <lineage>
        <taxon>Bacteria</taxon>
        <taxon>Pseudomonadati</taxon>
        <taxon>Pseudomonadota</taxon>
        <taxon>Gammaproteobacteria</taxon>
        <taxon>Enterobacterales</taxon>
        <taxon>Enterobacteriaceae</taxon>
        <taxon>Escherichia</taxon>
    </lineage>
</organism>
<evidence type="ECO:0000256" key="1">
    <source>
        <dbReference type="ARBA" id="ARBA00023015"/>
    </source>
</evidence>
<dbReference type="SUPFAM" id="SSF54060">
    <property type="entry name" value="His-Me finger endonucleases"/>
    <property type="match status" value="1"/>
</dbReference>
<dbReference type="Proteomes" id="UP000254255">
    <property type="component" value="Unassembled WGS sequence"/>
</dbReference>
<keyword evidence="2" id="KW-0238">DNA-binding</keyword>
<evidence type="ECO:0000256" key="2">
    <source>
        <dbReference type="ARBA" id="ARBA00023125"/>
    </source>
</evidence>
<keyword evidence="3" id="KW-0804">Transcription</keyword>
<dbReference type="Pfam" id="PF00847">
    <property type="entry name" value="AP2"/>
    <property type="match status" value="1"/>
</dbReference>
<dbReference type="InterPro" id="IPR016177">
    <property type="entry name" value="DNA-bd_dom_sf"/>
</dbReference>
<evidence type="ECO:0000259" key="4">
    <source>
        <dbReference type="Pfam" id="PF00847"/>
    </source>
</evidence>
<dbReference type="SUPFAM" id="SSF54171">
    <property type="entry name" value="DNA-binding domain"/>
    <property type="match status" value="1"/>
</dbReference>
<evidence type="ECO:0000313" key="7">
    <source>
        <dbReference type="Proteomes" id="UP000254255"/>
    </source>
</evidence>